<sequence length="90" mass="10550">MPCFLGSWASPIRDATHKIHVKGLEVLKKKTDRQLRIVPWFLTNKDIKKDLQLTSVKDFHKILSKKYFEKLDSNENVVLLEIAEYDPKDP</sequence>
<protein>
    <submittedName>
        <fullName evidence="1">Uncharacterized protein</fullName>
    </submittedName>
</protein>
<dbReference type="AlphaFoldDB" id="A0A4Y2MF33"/>
<comment type="caution">
    <text evidence="1">The sequence shown here is derived from an EMBL/GenBank/DDBJ whole genome shotgun (WGS) entry which is preliminary data.</text>
</comment>
<dbReference type="EMBL" id="BGPR01007280">
    <property type="protein sequence ID" value="GBN25738.1"/>
    <property type="molecule type" value="Genomic_DNA"/>
</dbReference>
<dbReference type="Proteomes" id="UP000499080">
    <property type="component" value="Unassembled WGS sequence"/>
</dbReference>
<keyword evidence="2" id="KW-1185">Reference proteome</keyword>
<gene>
    <name evidence="1" type="ORF">AVEN_275138_1</name>
</gene>
<evidence type="ECO:0000313" key="2">
    <source>
        <dbReference type="Proteomes" id="UP000499080"/>
    </source>
</evidence>
<name>A0A4Y2MF33_ARAVE</name>
<accession>A0A4Y2MF33</accession>
<evidence type="ECO:0000313" key="1">
    <source>
        <dbReference type="EMBL" id="GBN25738.1"/>
    </source>
</evidence>
<reference evidence="1 2" key="1">
    <citation type="journal article" date="2019" name="Sci. Rep.">
        <title>Orb-weaving spider Araneus ventricosus genome elucidates the spidroin gene catalogue.</title>
        <authorList>
            <person name="Kono N."/>
            <person name="Nakamura H."/>
            <person name="Ohtoshi R."/>
            <person name="Moran D.A.P."/>
            <person name="Shinohara A."/>
            <person name="Yoshida Y."/>
            <person name="Fujiwara M."/>
            <person name="Mori M."/>
            <person name="Tomita M."/>
            <person name="Arakawa K."/>
        </authorList>
    </citation>
    <scope>NUCLEOTIDE SEQUENCE [LARGE SCALE GENOMIC DNA]</scope>
</reference>
<dbReference type="OrthoDB" id="6432094at2759"/>
<proteinExistence type="predicted"/>
<organism evidence="1 2">
    <name type="scientific">Araneus ventricosus</name>
    <name type="common">Orbweaver spider</name>
    <name type="synonym">Epeira ventricosa</name>
    <dbReference type="NCBI Taxonomy" id="182803"/>
    <lineage>
        <taxon>Eukaryota</taxon>
        <taxon>Metazoa</taxon>
        <taxon>Ecdysozoa</taxon>
        <taxon>Arthropoda</taxon>
        <taxon>Chelicerata</taxon>
        <taxon>Arachnida</taxon>
        <taxon>Araneae</taxon>
        <taxon>Araneomorphae</taxon>
        <taxon>Entelegynae</taxon>
        <taxon>Araneoidea</taxon>
        <taxon>Araneidae</taxon>
        <taxon>Araneus</taxon>
    </lineage>
</organism>